<sequence length="358" mass="37678">MRIAILCPYSLSVPGGVQGQVLGLARALREIGVDTRVIGPTDGPPPEPGVISVGPTVRMEANGSVAPMNVGAVASERTLEAIRTFDPDALHLHEPFVPGPTAAALVGSTLPKVGTFHAASEGEHAMYRRFRKVALRASRELTIRTAVSVDAKALAEQFLGGTFVVLPNGVDIAKFSDATPTATDRPAVIFIGRHEPRKGLGCLLDAWSEIDRDGVLWVVGDGPQTAELKARNVANVEWLGRITDEQLASRLKGATIFCAPSTGQESFGVVLLEAMAAGTAVVASDISGYGNVATNRDNALLTPAGDAASLRGALREILDSDALREHLVRQGVARASEFSLSRLAERFVSVYESAISLG</sequence>
<dbReference type="AlphaFoldDB" id="A0A6J6L3D9"/>
<proteinExistence type="predicted"/>
<dbReference type="Pfam" id="PF00534">
    <property type="entry name" value="Glycos_transf_1"/>
    <property type="match status" value="1"/>
</dbReference>
<feature type="domain" description="Glycosyl transferase family 1" evidence="1">
    <location>
        <begin position="174"/>
        <end position="331"/>
    </location>
</feature>
<dbReference type="InterPro" id="IPR050194">
    <property type="entry name" value="Glycosyltransferase_grp1"/>
</dbReference>
<evidence type="ECO:0000259" key="1">
    <source>
        <dbReference type="Pfam" id="PF00534"/>
    </source>
</evidence>
<gene>
    <name evidence="3" type="ORF">UFOPK2242_00711</name>
    <name evidence="4" type="ORF">UFOPK3974_00223</name>
</gene>
<dbReference type="PANTHER" id="PTHR45947:SF3">
    <property type="entry name" value="SULFOQUINOVOSYL TRANSFERASE SQD2"/>
    <property type="match status" value="1"/>
</dbReference>
<protein>
    <submittedName>
        <fullName evidence="3">Unannotated protein</fullName>
    </submittedName>
</protein>
<evidence type="ECO:0000313" key="4">
    <source>
        <dbReference type="EMBL" id="CAB4978565.1"/>
    </source>
</evidence>
<dbReference type="EMBL" id="CAFBOR010000016">
    <property type="protein sequence ID" value="CAB4978565.1"/>
    <property type="molecule type" value="Genomic_DNA"/>
</dbReference>
<feature type="domain" description="Glycosyltransferase subfamily 4-like N-terminal" evidence="2">
    <location>
        <begin position="14"/>
        <end position="173"/>
    </location>
</feature>
<dbReference type="SUPFAM" id="SSF53756">
    <property type="entry name" value="UDP-Glycosyltransferase/glycogen phosphorylase"/>
    <property type="match status" value="1"/>
</dbReference>
<accession>A0A6J6L3D9</accession>
<name>A0A6J6L3D9_9ZZZZ</name>
<dbReference type="InterPro" id="IPR001296">
    <property type="entry name" value="Glyco_trans_1"/>
</dbReference>
<dbReference type="Pfam" id="PF13439">
    <property type="entry name" value="Glyco_transf_4"/>
    <property type="match status" value="1"/>
</dbReference>
<evidence type="ECO:0000259" key="2">
    <source>
        <dbReference type="Pfam" id="PF13439"/>
    </source>
</evidence>
<evidence type="ECO:0000313" key="3">
    <source>
        <dbReference type="EMBL" id="CAB4656537.1"/>
    </source>
</evidence>
<dbReference type="CDD" id="cd03801">
    <property type="entry name" value="GT4_PimA-like"/>
    <property type="match status" value="1"/>
</dbReference>
<dbReference type="EMBL" id="CAEZWM010000072">
    <property type="protein sequence ID" value="CAB4656537.1"/>
    <property type="molecule type" value="Genomic_DNA"/>
</dbReference>
<dbReference type="InterPro" id="IPR028098">
    <property type="entry name" value="Glyco_trans_4-like_N"/>
</dbReference>
<reference evidence="3" key="1">
    <citation type="submission" date="2020-05" db="EMBL/GenBank/DDBJ databases">
        <authorList>
            <person name="Chiriac C."/>
            <person name="Salcher M."/>
            <person name="Ghai R."/>
            <person name="Kavagutti S V."/>
        </authorList>
    </citation>
    <scope>NUCLEOTIDE SEQUENCE</scope>
</reference>
<dbReference type="PANTHER" id="PTHR45947">
    <property type="entry name" value="SULFOQUINOVOSYL TRANSFERASE SQD2"/>
    <property type="match status" value="1"/>
</dbReference>
<dbReference type="Gene3D" id="3.40.50.2000">
    <property type="entry name" value="Glycogen Phosphorylase B"/>
    <property type="match status" value="2"/>
</dbReference>
<organism evidence="3">
    <name type="scientific">freshwater metagenome</name>
    <dbReference type="NCBI Taxonomy" id="449393"/>
    <lineage>
        <taxon>unclassified sequences</taxon>
        <taxon>metagenomes</taxon>
        <taxon>ecological metagenomes</taxon>
    </lineage>
</organism>
<dbReference type="GO" id="GO:0016757">
    <property type="term" value="F:glycosyltransferase activity"/>
    <property type="evidence" value="ECO:0007669"/>
    <property type="project" value="InterPro"/>
</dbReference>